<dbReference type="InterPro" id="IPR006091">
    <property type="entry name" value="Acyl-CoA_Oxase/DH_mid-dom"/>
</dbReference>
<evidence type="ECO:0000259" key="9">
    <source>
        <dbReference type="Pfam" id="PF00441"/>
    </source>
</evidence>
<dbReference type="Gene3D" id="1.10.540.10">
    <property type="entry name" value="Acyl-CoA dehydrogenase/oxidase, N-terminal domain"/>
    <property type="match status" value="1"/>
</dbReference>
<dbReference type="OrthoDB" id="8876745at2"/>
<dbReference type="InterPro" id="IPR050741">
    <property type="entry name" value="Acyl-CoA_dehydrogenase"/>
</dbReference>
<dbReference type="InterPro" id="IPR009100">
    <property type="entry name" value="AcylCoA_DH/oxidase_NM_dom_sf"/>
</dbReference>
<dbReference type="GO" id="GO:0005737">
    <property type="term" value="C:cytoplasm"/>
    <property type="evidence" value="ECO:0007669"/>
    <property type="project" value="TreeGrafter"/>
</dbReference>
<evidence type="ECO:0000256" key="8">
    <source>
        <dbReference type="RuleBase" id="RU362125"/>
    </source>
</evidence>
<evidence type="ECO:0000259" key="11">
    <source>
        <dbReference type="Pfam" id="PF02771"/>
    </source>
</evidence>
<dbReference type="Gene3D" id="1.20.140.10">
    <property type="entry name" value="Butyryl-CoA Dehydrogenase, subunit A, domain 3"/>
    <property type="match status" value="1"/>
</dbReference>
<dbReference type="GO" id="GO:0003995">
    <property type="term" value="F:acyl-CoA dehydrogenase activity"/>
    <property type="evidence" value="ECO:0007669"/>
    <property type="project" value="TreeGrafter"/>
</dbReference>
<dbReference type="EMBL" id="QJSP01000003">
    <property type="protein sequence ID" value="PYE19496.1"/>
    <property type="molecule type" value="Genomic_DNA"/>
</dbReference>
<dbReference type="PANTHER" id="PTHR48083:SF13">
    <property type="entry name" value="ACYL-COA DEHYDROGENASE FAMILY MEMBER 11"/>
    <property type="match status" value="1"/>
</dbReference>
<dbReference type="AlphaFoldDB" id="A0A318RQV3"/>
<evidence type="ECO:0000256" key="3">
    <source>
        <dbReference type="ARBA" id="ARBA00011738"/>
    </source>
</evidence>
<keyword evidence="4 8" id="KW-0285">Flavoprotein</keyword>
<comment type="caution">
    <text evidence="12">The sequence shown here is derived from an EMBL/GenBank/DDBJ whole genome shotgun (WGS) entry which is preliminary data.</text>
</comment>
<dbReference type="SUPFAM" id="SSF47203">
    <property type="entry name" value="Acyl-CoA dehydrogenase C-terminal domain-like"/>
    <property type="match status" value="1"/>
</dbReference>
<protein>
    <submittedName>
        <fullName evidence="12">Acyl-CoA dehydrogenase</fullName>
    </submittedName>
</protein>
<evidence type="ECO:0000313" key="13">
    <source>
        <dbReference type="Proteomes" id="UP000247591"/>
    </source>
</evidence>
<keyword evidence="13" id="KW-1185">Reference proteome</keyword>
<dbReference type="Proteomes" id="UP000247591">
    <property type="component" value="Unassembled WGS sequence"/>
</dbReference>
<evidence type="ECO:0000256" key="2">
    <source>
        <dbReference type="ARBA" id="ARBA00009347"/>
    </source>
</evidence>
<evidence type="ECO:0000256" key="5">
    <source>
        <dbReference type="ARBA" id="ARBA00022827"/>
    </source>
</evidence>
<dbReference type="GO" id="GO:0033539">
    <property type="term" value="P:fatty acid beta-oxidation using acyl-CoA dehydrogenase"/>
    <property type="evidence" value="ECO:0007669"/>
    <property type="project" value="TreeGrafter"/>
</dbReference>
<evidence type="ECO:0000259" key="10">
    <source>
        <dbReference type="Pfam" id="PF02770"/>
    </source>
</evidence>
<dbReference type="FunFam" id="2.40.110.10:FF:000002">
    <property type="entry name" value="Acyl-CoA dehydrogenase fadE12"/>
    <property type="match status" value="1"/>
</dbReference>
<evidence type="ECO:0000256" key="6">
    <source>
        <dbReference type="ARBA" id="ARBA00023002"/>
    </source>
</evidence>
<dbReference type="InterPro" id="IPR013786">
    <property type="entry name" value="AcylCoA_DH/ox_N"/>
</dbReference>
<comment type="catalytic activity">
    <reaction evidence="7">
        <text>a 2,3-saturated acyl-CoA + A = a 2,3-dehydroacyl-CoA + AH2</text>
        <dbReference type="Rhea" id="RHEA:48608"/>
        <dbReference type="ChEBI" id="CHEBI:13193"/>
        <dbReference type="ChEBI" id="CHEBI:17499"/>
        <dbReference type="ChEBI" id="CHEBI:60015"/>
        <dbReference type="ChEBI" id="CHEBI:65111"/>
    </reaction>
</comment>
<dbReference type="GO" id="GO:0050660">
    <property type="term" value="F:flavin adenine dinucleotide binding"/>
    <property type="evidence" value="ECO:0007669"/>
    <property type="project" value="InterPro"/>
</dbReference>
<sequence length="428" mass="47290">MSWDFSTEPEFQKKLDWMGEFVREEIWPLETLGLDWDQLRKAIAPLQQEVKDQNLWAAHLDQELGGQGYGQVKLGLMHEILGSSTLGPLVFGCQAPDSGNCEILAAVGTDVQKKKWLDPLLSGEYYSAFALTELDNAGADPTNLTTTAVADGDDWILNGHKWFISNASTSDFIIVVAVTDPGAERHRRTSQFIVPIGTPGLVVVRDIASMENTAPRPNTYGSHCEVTLENVRVDADALLGNVGDGFLIAQKRLGPGRIHHCMRWIGQSQRAFDMLCERATYRFAQGSVLGEKQTIRNWIADSAAEIQALKLMTLHAAWVIDEEGTAKARKDIALIKFYGGKVLHDVIDRAIQIHGSLGFSSDLPLESMYRAARAARLYDGPDEVHRDSVAKAYLKAYSPPPNNVPTQHIPTRRAAAQERFADLLAEIA</sequence>
<feature type="domain" description="Acyl-CoA oxidase/dehydrogenase middle" evidence="10">
    <location>
        <begin position="128"/>
        <end position="208"/>
    </location>
</feature>
<feature type="domain" description="Acyl-CoA dehydrogenase/oxidase C-terminal" evidence="9">
    <location>
        <begin position="243"/>
        <end position="393"/>
    </location>
</feature>
<dbReference type="InterPro" id="IPR009075">
    <property type="entry name" value="AcylCo_DH/oxidase_C"/>
</dbReference>
<evidence type="ECO:0000256" key="1">
    <source>
        <dbReference type="ARBA" id="ARBA00001974"/>
    </source>
</evidence>
<dbReference type="RefSeq" id="WP_110468663.1">
    <property type="nucleotide sequence ID" value="NZ_QJSP01000003.1"/>
</dbReference>
<reference evidence="12 13" key="1">
    <citation type="submission" date="2018-06" db="EMBL/GenBank/DDBJ databases">
        <title>Genomic Encyclopedia of Type Strains, Phase IV (KMG-IV): sequencing the most valuable type-strain genomes for metagenomic binning, comparative biology and taxonomic classification.</title>
        <authorList>
            <person name="Goeker M."/>
        </authorList>
    </citation>
    <scope>NUCLEOTIDE SEQUENCE [LARGE SCALE GENOMIC DNA]</scope>
    <source>
        <strain evidence="12 13">DSM 45521</strain>
    </source>
</reference>
<comment type="similarity">
    <text evidence="2 8">Belongs to the acyl-CoA dehydrogenase family.</text>
</comment>
<dbReference type="InterPro" id="IPR036250">
    <property type="entry name" value="AcylCo_DH-like_C"/>
</dbReference>
<evidence type="ECO:0000256" key="7">
    <source>
        <dbReference type="ARBA" id="ARBA00052546"/>
    </source>
</evidence>
<evidence type="ECO:0000256" key="4">
    <source>
        <dbReference type="ARBA" id="ARBA00022630"/>
    </source>
</evidence>
<accession>A0A318RQV3</accession>
<dbReference type="PANTHER" id="PTHR48083">
    <property type="entry name" value="MEDIUM-CHAIN SPECIFIC ACYL-COA DEHYDROGENASE, MITOCHONDRIAL-RELATED"/>
    <property type="match status" value="1"/>
</dbReference>
<gene>
    <name evidence="12" type="ORF">DFR67_103409</name>
</gene>
<dbReference type="InterPro" id="IPR037069">
    <property type="entry name" value="AcylCoA_DH/ox_N_sf"/>
</dbReference>
<dbReference type="Pfam" id="PF00441">
    <property type="entry name" value="Acyl-CoA_dh_1"/>
    <property type="match status" value="1"/>
</dbReference>
<dbReference type="Pfam" id="PF02771">
    <property type="entry name" value="Acyl-CoA_dh_N"/>
    <property type="match status" value="1"/>
</dbReference>
<keyword evidence="6 8" id="KW-0560">Oxidoreductase</keyword>
<dbReference type="Gene3D" id="2.40.110.10">
    <property type="entry name" value="Butyryl-CoA Dehydrogenase, subunit A, domain 2"/>
    <property type="match status" value="1"/>
</dbReference>
<comment type="cofactor">
    <cofactor evidence="1 8">
        <name>FAD</name>
        <dbReference type="ChEBI" id="CHEBI:57692"/>
    </cofactor>
</comment>
<dbReference type="InterPro" id="IPR046373">
    <property type="entry name" value="Acyl-CoA_Oxase/DH_mid-dom_sf"/>
</dbReference>
<comment type="subunit">
    <text evidence="3">Homodimer.</text>
</comment>
<evidence type="ECO:0000313" key="12">
    <source>
        <dbReference type="EMBL" id="PYE19496.1"/>
    </source>
</evidence>
<proteinExistence type="inferred from homology"/>
<organism evidence="12 13">
    <name type="scientific">Williamsia limnetica</name>
    <dbReference type="NCBI Taxonomy" id="882452"/>
    <lineage>
        <taxon>Bacteria</taxon>
        <taxon>Bacillati</taxon>
        <taxon>Actinomycetota</taxon>
        <taxon>Actinomycetes</taxon>
        <taxon>Mycobacteriales</taxon>
        <taxon>Nocardiaceae</taxon>
        <taxon>Williamsia</taxon>
    </lineage>
</organism>
<keyword evidence="5 8" id="KW-0274">FAD</keyword>
<name>A0A318RQV3_WILLI</name>
<dbReference type="Pfam" id="PF02770">
    <property type="entry name" value="Acyl-CoA_dh_M"/>
    <property type="match status" value="1"/>
</dbReference>
<feature type="domain" description="Acyl-CoA dehydrogenase/oxidase N-terminal" evidence="11">
    <location>
        <begin position="16"/>
        <end position="124"/>
    </location>
</feature>
<dbReference type="SUPFAM" id="SSF56645">
    <property type="entry name" value="Acyl-CoA dehydrogenase NM domain-like"/>
    <property type="match status" value="1"/>
</dbReference>